<evidence type="ECO:0000256" key="1">
    <source>
        <dbReference type="SAM" id="MobiDB-lite"/>
    </source>
</evidence>
<feature type="non-terminal residue" evidence="2">
    <location>
        <position position="1"/>
    </location>
</feature>
<evidence type="ECO:0000313" key="2">
    <source>
        <dbReference type="EMBL" id="KXJ90731.1"/>
    </source>
</evidence>
<keyword evidence="3" id="KW-1185">Reference proteome</keyword>
<dbReference type="InParanoid" id="A0A136J0H5"/>
<dbReference type="Proteomes" id="UP000070501">
    <property type="component" value="Unassembled WGS sequence"/>
</dbReference>
<accession>A0A136J0H5</accession>
<feature type="compositionally biased region" description="Basic and acidic residues" evidence="1">
    <location>
        <begin position="192"/>
        <end position="208"/>
    </location>
</feature>
<evidence type="ECO:0000313" key="3">
    <source>
        <dbReference type="Proteomes" id="UP000070501"/>
    </source>
</evidence>
<proteinExistence type="predicted"/>
<feature type="region of interest" description="Disordered" evidence="1">
    <location>
        <begin position="183"/>
        <end position="208"/>
    </location>
</feature>
<feature type="non-terminal residue" evidence="2">
    <location>
        <position position="282"/>
    </location>
</feature>
<reference evidence="3" key="1">
    <citation type="submission" date="2016-02" db="EMBL/GenBank/DDBJ databases">
        <title>Draft genome sequence of Microdochium bolleyi, a fungal endophyte of beachgrass.</title>
        <authorList>
            <consortium name="DOE Joint Genome Institute"/>
            <person name="David A.S."/>
            <person name="May G."/>
            <person name="Haridas S."/>
            <person name="Lim J."/>
            <person name="Wang M."/>
            <person name="Labutti K."/>
            <person name="Lipzen A."/>
            <person name="Barry K."/>
            <person name="Grigoriev I.V."/>
        </authorList>
    </citation>
    <scope>NUCLEOTIDE SEQUENCE [LARGE SCALE GENOMIC DNA]</scope>
    <source>
        <strain evidence="3">J235TASD1</strain>
    </source>
</reference>
<dbReference type="AlphaFoldDB" id="A0A136J0H5"/>
<dbReference type="EMBL" id="KQ964252">
    <property type="protein sequence ID" value="KXJ90731.1"/>
    <property type="molecule type" value="Genomic_DNA"/>
</dbReference>
<gene>
    <name evidence="2" type="ORF">Micbo1qcDRAFT_226707</name>
</gene>
<organism evidence="2 3">
    <name type="scientific">Microdochium bolleyi</name>
    <dbReference type="NCBI Taxonomy" id="196109"/>
    <lineage>
        <taxon>Eukaryota</taxon>
        <taxon>Fungi</taxon>
        <taxon>Dikarya</taxon>
        <taxon>Ascomycota</taxon>
        <taxon>Pezizomycotina</taxon>
        <taxon>Sordariomycetes</taxon>
        <taxon>Xylariomycetidae</taxon>
        <taxon>Xylariales</taxon>
        <taxon>Microdochiaceae</taxon>
        <taxon>Microdochium</taxon>
    </lineage>
</organism>
<sequence length="282" mass="30017">MNIYIQGTWRKSETWRKRESPYRPLHIRPPSCPPTPAWLPPTATAAACRDLAGDLPPIVAQLRHGVVDLLAPIVVPREPVLVVAGPVVALLLLLLPIVPPRGPARLCDCPVTTTAAATTSTGSVGAAHLSHECQPAQPPVRRLLLLLTMILVAVGWRRPSSTAVTDALCKSLDVLRALVKSPATPPPAEAIAQRDRRGYEEQQDDAHGDADGELDWWCLLAVVPAERGVYGDDWGGGRCEGGGDLGSESGVCVDVVACALPDVQKRSVACSLCSTAWLENGH</sequence>
<name>A0A136J0H5_9PEZI</name>
<protein>
    <submittedName>
        <fullName evidence="2">Uncharacterized protein</fullName>
    </submittedName>
</protein>